<sequence>MSRRFPRYNTKSVARIKSSWRKPIGIDSNIRKKIKGSQKMPSIGYRTDKSLRNYGSNYFKDKNGKFNITINTISDINLFSGLKNNFEFYLSKKFFYQTFYQSFFILVLSCLDLTIKL</sequence>
<geneLocation type="nucleomorph" evidence="4"/>
<keyword evidence="4" id="KW-0542">Nucleomorph</keyword>
<dbReference type="InterPro" id="IPR036351">
    <property type="entry name" value="Ribosomal_eL32_sf"/>
</dbReference>
<reference evidence="4" key="1">
    <citation type="journal article" date="2015" name="Genome Biol. Evol.">
        <title>Nucleomorph Genome Sequences of Two Chlorarachniophytes, Amorphochlora amoebiformis and Lotharella vacuolata.</title>
        <authorList>
            <person name="Suzuki S."/>
            <person name="Shirato S."/>
            <person name="Hirakawa Y."/>
            <person name="Ishida K."/>
        </authorList>
    </citation>
    <scope>NUCLEOTIDE SEQUENCE</scope>
    <source>
        <strain evidence="4">CCMP2058</strain>
    </source>
</reference>
<dbReference type="EMBL" id="AB996602">
    <property type="protein sequence ID" value="BAS01718.1"/>
    <property type="molecule type" value="Genomic_DNA"/>
</dbReference>
<dbReference type="InterPro" id="IPR001515">
    <property type="entry name" value="Ribosomal_eL32"/>
</dbReference>
<protein>
    <submittedName>
        <fullName evidence="4">Ribosomal protein L32</fullName>
    </submittedName>
</protein>
<keyword evidence="3" id="KW-0687">Ribonucleoprotein</keyword>
<dbReference type="GO" id="GO:0006412">
    <property type="term" value="P:translation"/>
    <property type="evidence" value="ECO:0007669"/>
    <property type="project" value="InterPro"/>
</dbReference>
<dbReference type="PANTHER" id="PTHR23413">
    <property type="entry name" value="60S RIBOSOMAL PROTEIN L32 AND DNA-DIRECTED RNA POLYMERASE II, SUBUNIT N"/>
    <property type="match status" value="1"/>
</dbReference>
<keyword evidence="2 4" id="KW-0689">Ribosomal protein</keyword>
<dbReference type="PANTHER" id="PTHR23413:SF1">
    <property type="entry name" value="RIBOSOMAL PROTEIN L32"/>
    <property type="match status" value="1"/>
</dbReference>
<evidence type="ECO:0000256" key="3">
    <source>
        <dbReference type="ARBA" id="ARBA00023274"/>
    </source>
</evidence>
<evidence type="ECO:0000256" key="2">
    <source>
        <dbReference type="ARBA" id="ARBA00022980"/>
    </source>
</evidence>
<dbReference type="AlphaFoldDB" id="A0A0H5BHV5"/>
<dbReference type="GO" id="GO:0022625">
    <property type="term" value="C:cytosolic large ribosomal subunit"/>
    <property type="evidence" value="ECO:0007669"/>
    <property type="project" value="TreeGrafter"/>
</dbReference>
<name>A0A0H5BHV5_9EUKA</name>
<organism evidence="4">
    <name type="scientific">Amorphochlora amoebiformis</name>
    <dbReference type="NCBI Taxonomy" id="1561963"/>
    <lineage>
        <taxon>Eukaryota</taxon>
        <taxon>Sar</taxon>
        <taxon>Rhizaria</taxon>
        <taxon>Cercozoa</taxon>
        <taxon>Chlorarachniophyceae</taxon>
        <taxon>Amorphochlora</taxon>
    </lineage>
</organism>
<evidence type="ECO:0000256" key="1">
    <source>
        <dbReference type="ARBA" id="ARBA00008431"/>
    </source>
</evidence>
<comment type="similarity">
    <text evidence="1">Belongs to the eukaryotic ribosomal protein eL32 family.</text>
</comment>
<dbReference type="Pfam" id="PF01655">
    <property type="entry name" value="Ribosomal_L32e"/>
    <property type="match status" value="1"/>
</dbReference>
<gene>
    <name evidence="4" type="primary">rpl32</name>
</gene>
<accession>A0A0H5BHV5</accession>
<evidence type="ECO:0000313" key="4">
    <source>
        <dbReference type="EMBL" id="BAS01718.1"/>
    </source>
</evidence>
<dbReference type="SUPFAM" id="SSF52042">
    <property type="entry name" value="Ribosomal protein L32e"/>
    <property type="match status" value="1"/>
</dbReference>
<dbReference type="SMART" id="SM01393">
    <property type="entry name" value="Ribosomal_L32e"/>
    <property type="match status" value="1"/>
</dbReference>
<proteinExistence type="inferred from homology"/>
<dbReference type="GO" id="GO:0003735">
    <property type="term" value="F:structural constituent of ribosome"/>
    <property type="evidence" value="ECO:0007669"/>
    <property type="project" value="InterPro"/>
</dbReference>